<dbReference type="InterPro" id="IPR050090">
    <property type="entry name" value="Tyrosine_recombinase_XerCD"/>
</dbReference>
<dbReference type="PROSITE" id="PS51900">
    <property type="entry name" value="CB"/>
    <property type="match status" value="1"/>
</dbReference>
<dbReference type="InterPro" id="IPR013762">
    <property type="entry name" value="Integrase-like_cat_sf"/>
</dbReference>
<evidence type="ECO:0000259" key="6">
    <source>
        <dbReference type="PROSITE" id="PS51900"/>
    </source>
</evidence>
<dbReference type="Gene3D" id="1.10.150.130">
    <property type="match status" value="1"/>
</dbReference>
<dbReference type="GO" id="GO:0015074">
    <property type="term" value="P:DNA integration"/>
    <property type="evidence" value="ECO:0007669"/>
    <property type="project" value="UniProtKB-KW"/>
</dbReference>
<accession>A0A1H6BUT1</accession>
<dbReference type="GO" id="GO:0003677">
    <property type="term" value="F:DNA binding"/>
    <property type="evidence" value="ECO:0007669"/>
    <property type="project" value="UniProtKB-UniRule"/>
</dbReference>
<dbReference type="GeneID" id="39859847"/>
<dbReference type="Gene3D" id="1.10.443.10">
    <property type="entry name" value="Intergrase catalytic core"/>
    <property type="match status" value="1"/>
</dbReference>
<organism evidence="8 9">
    <name type="scientific">Halobellus limi</name>
    <dbReference type="NCBI Taxonomy" id="699433"/>
    <lineage>
        <taxon>Archaea</taxon>
        <taxon>Methanobacteriati</taxon>
        <taxon>Methanobacteriota</taxon>
        <taxon>Stenosarchaea group</taxon>
        <taxon>Halobacteria</taxon>
        <taxon>Halobacteriales</taxon>
        <taxon>Haloferacaceae</taxon>
        <taxon>Halobellus</taxon>
    </lineage>
</organism>
<feature type="region of interest" description="Disordered" evidence="5">
    <location>
        <begin position="129"/>
        <end position="148"/>
    </location>
</feature>
<keyword evidence="2 4" id="KW-0238">DNA-binding</keyword>
<feature type="region of interest" description="Disordered" evidence="5">
    <location>
        <begin position="1"/>
        <end position="37"/>
    </location>
</feature>
<dbReference type="InterPro" id="IPR011010">
    <property type="entry name" value="DNA_brk_join_enz"/>
</dbReference>
<evidence type="ECO:0000313" key="10">
    <source>
        <dbReference type="Proteomes" id="UP000296733"/>
    </source>
</evidence>
<evidence type="ECO:0000256" key="3">
    <source>
        <dbReference type="ARBA" id="ARBA00023172"/>
    </source>
</evidence>
<dbReference type="PANTHER" id="PTHR30349">
    <property type="entry name" value="PHAGE INTEGRASE-RELATED"/>
    <property type="match status" value="1"/>
</dbReference>
<geneLocation type="plasmid" evidence="7">
    <name>unnamed2</name>
</geneLocation>
<dbReference type="OrthoDB" id="194919at2157"/>
<dbReference type="RefSeq" id="WP_103992697.1">
    <property type="nucleotide sequence ID" value="NZ_CP031313.1"/>
</dbReference>
<evidence type="ECO:0000256" key="2">
    <source>
        <dbReference type="ARBA" id="ARBA00023125"/>
    </source>
</evidence>
<evidence type="ECO:0000256" key="4">
    <source>
        <dbReference type="PROSITE-ProRule" id="PRU01248"/>
    </source>
</evidence>
<sequence>MSGRRSPDTPIQQTFQKFLTDKGKGDTGESGNYRRNTERELDRFHSWALGKTADPANADPATSWNGIVEAPPVTFADLDATVFGDYARYLRGSGYSHSTINTYYAYVASWCGWAHGQGYISRHYARESDAEDPLPDSNNRRPGDQQAWDSTDRDLLTRFVDAEASAAIDTFGDIEVPYDEVEDPEGDLWNEKVRARFEAIKRCRDRALAYLLAYTGLRAAEFLRDPNDERPGRDGLRWRDVSLEDRSATVYRKNQQWKEASLPEPVLGPLRRYKQLLDPPEEWPVFTTLHRPTLSSHVQSGLAERGLNEDMVESVRSTWPDLLAGAEHELDAPPGLTTDGARRVLQRLTDAADIDVNDDRHDYLAPHGGRRGMGEVLVREFGYAAAARYLDNSEEQVRQAYQHIEAAERADMATEALSKTDQRVNQDSK</sequence>
<dbReference type="Proteomes" id="UP000236740">
    <property type="component" value="Unassembled WGS sequence"/>
</dbReference>
<dbReference type="KEGG" id="hlm:DV707_17135"/>
<dbReference type="EMBL" id="FNVN01000005">
    <property type="protein sequence ID" value="SEG64491.1"/>
    <property type="molecule type" value="Genomic_DNA"/>
</dbReference>
<keyword evidence="1" id="KW-0229">DNA integration</keyword>
<dbReference type="GO" id="GO:0006310">
    <property type="term" value="P:DNA recombination"/>
    <property type="evidence" value="ECO:0007669"/>
    <property type="project" value="UniProtKB-KW"/>
</dbReference>
<dbReference type="SUPFAM" id="SSF56349">
    <property type="entry name" value="DNA breaking-rejoining enzymes"/>
    <property type="match status" value="1"/>
</dbReference>
<dbReference type="InterPro" id="IPR010998">
    <property type="entry name" value="Integrase_recombinase_N"/>
</dbReference>
<keyword evidence="7" id="KW-0614">Plasmid</keyword>
<evidence type="ECO:0000256" key="5">
    <source>
        <dbReference type="SAM" id="MobiDB-lite"/>
    </source>
</evidence>
<protein>
    <submittedName>
        <fullName evidence="7">Site-specific integrase</fullName>
    </submittedName>
</protein>
<feature type="domain" description="Core-binding (CB)" evidence="6">
    <location>
        <begin position="6"/>
        <end position="115"/>
    </location>
</feature>
<dbReference type="InterPro" id="IPR044068">
    <property type="entry name" value="CB"/>
</dbReference>
<evidence type="ECO:0000313" key="9">
    <source>
        <dbReference type="Proteomes" id="UP000236740"/>
    </source>
</evidence>
<name>A0A1H6BUT1_9EURY</name>
<keyword evidence="9" id="KW-1185">Reference proteome</keyword>
<proteinExistence type="predicted"/>
<dbReference type="AlphaFoldDB" id="A0A1H6BUT1"/>
<keyword evidence="3" id="KW-0233">DNA recombination</keyword>
<reference evidence="7 10" key="2">
    <citation type="journal article" date="2019" name="Nat. Commun.">
        <title>A new type of DNA phosphorothioation-based antiviral system in archaea.</title>
        <authorList>
            <person name="Xiong L."/>
            <person name="Liu S."/>
            <person name="Chen S."/>
            <person name="Xiao Y."/>
            <person name="Zhu B."/>
            <person name="Gao Y."/>
            <person name="Zhang Y."/>
            <person name="Chen B."/>
            <person name="Luo J."/>
            <person name="Deng Z."/>
            <person name="Chen X."/>
            <person name="Wang L."/>
            <person name="Chen S."/>
        </authorList>
    </citation>
    <scope>NUCLEOTIDE SEQUENCE [LARGE SCALE GENOMIC DNA]</scope>
    <source>
        <strain evidence="7 10">CGMCC 1.10331</strain>
        <plasmid evidence="7 10">unnamed2</plasmid>
    </source>
</reference>
<dbReference type="EMBL" id="CP031313">
    <property type="protein sequence ID" value="QCC49452.1"/>
    <property type="molecule type" value="Genomic_DNA"/>
</dbReference>
<evidence type="ECO:0000313" key="8">
    <source>
        <dbReference type="EMBL" id="SEG64491.1"/>
    </source>
</evidence>
<evidence type="ECO:0000256" key="1">
    <source>
        <dbReference type="ARBA" id="ARBA00022908"/>
    </source>
</evidence>
<gene>
    <name evidence="7" type="ORF">DV707_17135</name>
    <name evidence="8" type="ORF">SAMN04488133_3056</name>
</gene>
<dbReference type="Proteomes" id="UP000296733">
    <property type="component" value="Plasmid unnamed2"/>
</dbReference>
<dbReference type="PANTHER" id="PTHR30349:SF41">
    <property type="entry name" value="INTEGRASE_RECOMBINASE PROTEIN MJ0367-RELATED"/>
    <property type="match status" value="1"/>
</dbReference>
<evidence type="ECO:0000313" key="7">
    <source>
        <dbReference type="EMBL" id="QCC49452.1"/>
    </source>
</evidence>
<reference evidence="8 9" key="1">
    <citation type="submission" date="2016-10" db="EMBL/GenBank/DDBJ databases">
        <authorList>
            <person name="de Groot N.N."/>
        </authorList>
    </citation>
    <scope>NUCLEOTIDE SEQUENCE [LARGE SCALE GENOMIC DNA]</scope>
    <source>
        <strain evidence="8 9">CGMCC 1.10331</strain>
    </source>
</reference>